<accession>A0A1V1NYU4</accession>
<protein>
    <submittedName>
        <fullName evidence="2">Amidohydrolase 2</fullName>
    </submittedName>
</protein>
<gene>
    <name evidence="2" type="ORF">OMM_11278</name>
</gene>
<name>A0A1V1NYU4_9BACT</name>
<evidence type="ECO:0000313" key="2">
    <source>
        <dbReference type="EMBL" id="ETR67733.1"/>
    </source>
</evidence>
<dbReference type="Proteomes" id="UP000189670">
    <property type="component" value="Unassembled WGS sequence"/>
</dbReference>
<dbReference type="Pfam" id="PF04909">
    <property type="entry name" value="Amidohydro_2"/>
    <property type="match status" value="1"/>
</dbReference>
<feature type="domain" description="Amidohydrolase-related" evidence="1">
    <location>
        <begin position="3"/>
        <end position="146"/>
    </location>
</feature>
<dbReference type="AlphaFoldDB" id="A0A1V1NYU4"/>
<comment type="caution">
    <text evidence="2">The sequence shown here is derived from an EMBL/GenBank/DDBJ whole genome shotgun (WGS) entry which is preliminary data.</text>
</comment>
<dbReference type="InterPro" id="IPR032466">
    <property type="entry name" value="Metal_Hydrolase"/>
</dbReference>
<reference evidence="3" key="1">
    <citation type="submission" date="2012-11" db="EMBL/GenBank/DDBJ databases">
        <authorList>
            <person name="Lucero-Rivera Y.E."/>
            <person name="Tovar-Ramirez D."/>
        </authorList>
    </citation>
    <scope>NUCLEOTIDE SEQUENCE [LARGE SCALE GENOMIC DNA]</scope>
    <source>
        <strain evidence="3">Araruama</strain>
    </source>
</reference>
<organism evidence="2 3">
    <name type="scientific">Candidatus Magnetoglobus multicellularis str. Araruama</name>
    <dbReference type="NCBI Taxonomy" id="890399"/>
    <lineage>
        <taxon>Bacteria</taxon>
        <taxon>Pseudomonadati</taxon>
        <taxon>Thermodesulfobacteriota</taxon>
        <taxon>Desulfobacteria</taxon>
        <taxon>Desulfobacterales</taxon>
        <taxon>Desulfobacteraceae</taxon>
        <taxon>Candidatus Magnetoglobus</taxon>
    </lineage>
</organism>
<dbReference type="InterPro" id="IPR006680">
    <property type="entry name" value="Amidohydro-rel"/>
</dbReference>
<dbReference type="EMBL" id="ATBP01001239">
    <property type="protein sequence ID" value="ETR67733.1"/>
    <property type="molecule type" value="Genomic_DNA"/>
</dbReference>
<proteinExistence type="predicted"/>
<evidence type="ECO:0000313" key="3">
    <source>
        <dbReference type="Proteomes" id="UP000189670"/>
    </source>
</evidence>
<dbReference type="SUPFAM" id="SSF51556">
    <property type="entry name" value="Metallo-dependent hydrolases"/>
    <property type="match status" value="1"/>
</dbReference>
<evidence type="ECO:0000259" key="1">
    <source>
        <dbReference type="Pfam" id="PF04909"/>
    </source>
</evidence>
<keyword evidence="2" id="KW-0378">Hydrolase</keyword>
<sequence>KTYNIVEAFAPYELPVLFHCGITYYYVGKEKKNQTPEYGSIHYAERLVKSFPKVNFIAGHSGAYQVRDVINRLGKYKNVWVDTSFQSSSCIRKLIKTFGPEKVLYASDWPYGQRIPAIMAARSACGGDTHLEKAIFHDNAATLFKLTQ</sequence>
<dbReference type="GO" id="GO:0016787">
    <property type="term" value="F:hydrolase activity"/>
    <property type="evidence" value="ECO:0007669"/>
    <property type="project" value="UniProtKB-KW"/>
</dbReference>
<feature type="non-terminal residue" evidence="2">
    <location>
        <position position="1"/>
    </location>
</feature>
<dbReference type="Gene3D" id="3.20.20.140">
    <property type="entry name" value="Metal-dependent hydrolases"/>
    <property type="match status" value="1"/>
</dbReference>